<dbReference type="Pfam" id="PF13561">
    <property type="entry name" value="adh_short_C2"/>
    <property type="match status" value="1"/>
</dbReference>
<organism evidence="3 4">
    <name type="scientific">Microlunatus parietis</name>
    <dbReference type="NCBI Taxonomy" id="682979"/>
    <lineage>
        <taxon>Bacteria</taxon>
        <taxon>Bacillati</taxon>
        <taxon>Actinomycetota</taxon>
        <taxon>Actinomycetes</taxon>
        <taxon>Propionibacteriales</taxon>
        <taxon>Propionibacteriaceae</taxon>
        <taxon>Microlunatus</taxon>
    </lineage>
</organism>
<dbReference type="InterPro" id="IPR002347">
    <property type="entry name" value="SDR_fam"/>
</dbReference>
<dbReference type="CDD" id="cd05233">
    <property type="entry name" value="SDR_c"/>
    <property type="match status" value="1"/>
</dbReference>
<gene>
    <name evidence="3" type="ORF">BKA15_000827</name>
</gene>
<name>A0A7Y9I3C3_9ACTN</name>
<dbReference type="PRINTS" id="PR00080">
    <property type="entry name" value="SDRFAMILY"/>
</dbReference>
<dbReference type="PRINTS" id="PR00081">
    <property type="entry name" value="GDHRDH"/>
</dbReference>
<evidence type="ECO:0000313" key="3">
    <source>
        <dbReference type="EMBL" id="NYE69498.1"/>
    </source>
</evidence>
<dbReference type="PANTHER" id="PTHR24321">
    <property type="entry name" value="DEHYDROGENASES, SHORT CHAIN"/>
    <property type="match status" value="1"/>
</dbReference>
<accession>A0A7Y9I3C3</accession>
<dbReference type="Gene3D" id="3.40.50.720">
    <property type="entry name" value="NAD(P)-binding Rossmann-like Domain"/>
    <property type="match status" value="1"/>
</dbReference>
<dbReference type="FunFam" id="3.40.50.720:FF:000084">
    <property type="entry name" value="Short-chain dehydrogenase reductase"/>
    <property type="match status" value="1"/>
</dbReference>
<evidence type="ECO:0000313" key="4">
    <source>
        <dbReference type="Proteomes" id="UP000569914"/>
    </source>
</evidence>
<keyword evidence="2" id="KW-0560">Oxidoreductase</keyword>
<protein>
    <submittedName>
        <fullName evidence="3">NAD(P)-dependent dehydrogenase (Short-subunit alcohol dehydrogenase family)</fullName>
    </submittedName>
</protein>
<comment type="caution">
    <text evidence="3">The sequence shown here is derived from an EMBL/GenBank/DDBJ whole genome shotgun (WGS) entry which is preliminary data.</text>
</comment>
<proteinExistence type="inferred from homology"/>
<dbReference type="InterPro" id="IPR036291">
    <property type="entry name" value="NAD(P)-bd_dom_sf"/>
</dbReference>
<dbReference type="SUPFAM" id="SSF51735">
    <property type="entry name" value="NAD(P)-binding Rossmann-fold domains"/>
    <property type="match status" value="1"/>
</dbReference>
<reference evidence="3 4" key="1">
    <citation type="submission" date="2020-07" db="EMBL/GenBank/DDBJ databases">
        <title>Sequencing the genomes of 1000 actinobacteria strains.</title>
        <authorList>
            <person name="Klenk H.-P."/>
        </authorList>
    </citation>
    <scope>NUCLEOTIDE SEQUENCE [LARGE SCALE GENOMIC DNA]</scope>
    <source>
        <strain evidence="3 4">DSM 22083</strain>
    </source>
</reference>
<dbReference type="RefSeq" id="WP_218871058.1">
    <property type="nucleotide sequence ID" value="NZ_JACCBU010000001.1"/>
</dbReference>
<evidence type="ECO:0000256" key="2">
    <source>
        <dbReference type="ARBA" id="ARBA00023002"/>
    </source>
</evidence>
<sequence length="260" mass="26942">MRFTDKVVVVTGGAAGIGRATGELIAAEGGSIVVADLDQGLADETAAALLELGAPRTIAVRVDVADEEDVRALADRCRIEFGRVDVLINNAAARLWGPVTDATVESWQQIVAANLISVGLTGKHLIPLMPPGGAIVNVSSANGIVGRQGMAQYDATKAGVLGLTRAMACDHAEAGIRINAVLPGPTLTDFHKNRLRAEGREIDLSRLEPHKGGPGILRRQARPVEIAHPIVFLASDDASYITGTMLSADGGLAAVSGHIG</sequence>
<evidence type="ECO:0000256" key="1">
    <source>
        <dbReference type="ARBA" id="ARBA00006484"/>
    </source>
</evidence>
<dbReference type="AlphaFoldDB" id="A0A7Y9I3C3"/>
<dbReference type="PANTHER" id="PTHR24321:SF8">
    <property type="entry name" value="ESTRADIOL 17-BETA-DEHYDROGENASE 8-RELATED"/>
    <property type="match status" value="1"/>
</dbReference>
<comment type="similarity">
    <text evidence="1">Belongs to the short-chain dehydrogenases/reductases (SDR) family.</text>
</comment>
<dbReference type="EMBL" id="JACCBU010000001">
    <property type="protein sequence ID" value="NYE69498.1"/>
    <property type="molecule type" value="Genomic_DNA"/>
</dbReference>
<keyword evidence="4" id="KW-1185">Reference proteome</keyword>
<dbReference type="GO" id="GO:0016491">
    <property type="term" value="F:oxidoreductase activity"/>
    <property type="evidence" value="ECO:0007669"/>
    <property type="project" value="UniProtKB-KW"/>
</dbReference>
<dbReference type="Proteomes" id="UP000569914">
    <property type="component" value="Unassembled WGS sequence"/>
</dbReference>